<dbReference type="EMBL" id="GL877425">
    <property type="protein sequence ID" value="ELA47082.1"/>
    <property type="molecule type" value="Genomic_DNA"/>
</dbReference>
<gene>
    <name evidence="1" type="ORF">VCUG_01443</name>
</gene>
<reference evidence="2" key="1">
    <citation type="submission" date="2011-03" db="EMBL/GenBank/DDBJ databases">
        <title>The genome sequence of Vavraia culicis strain floridensis.</title>
        <authorList>
            <consortium name="The Broad Institute Genome Sequencing Platform"/>
            <person name="Cuomo C."/>
            <person name="Becnel J."/>
            <person name="Sanscrainte N."/>
            <person name="Young S.K."/>
            <person name="Zeng Q."/>
            <person name="Gargeya S."/>
            <person name="Fitzgerald M."/>
            <person name="Haas B."/>
            <person name="Abouelleil A."/>
            <person name="Alvarado L."/>
            <person name="Arachchi H.M."/>
            <person name="Berlin A."/>
            <person name="Chapman S.B."/>
            <person name="Gearin G."/>
            <person name="Goldberg J."/>
            <person name="Griggs A."/>
            <person name="Gujja S."/>
            <person name="Hansen M."/>
            <person name="Heiman D."/>
            <person name="Howarth C."/>
            <person name="Larimer J."/>
            <person name="Lui A."/>
            <person name="MacDonald P.J.P."/>
            <person name="McCowen C."/>
            <person name="Montmayeur A."/>
            <person name="Murphy C."/>
            <person name="Neiman D."/>
            <person name="Pearson M."/>
            <person name="Priest M."/>
            <person name="Roberts A."/>
            <person name="Saif S."/>
            <person name="Shea T."/>
            <person name="Sisk P."/>
            <person name="Stolte C."/>
            <person name="Sykes S."/>
            <person name="Wortman J."/>
            <person name="Nusbaum C."/>
            <person name="Birren B."/>
        </authorList>
    </citation>
    <scope>NUCLEOTIDE SEQUENCE [LARGE SCALE GENOMIC DNA]</scope>
    <source>
        <strain evidence="2">floridensis</strain>
    </source>
</reference>
<sequence>MTEESINEAELLIFTRNTARLIKKLMDMHFKGKINKEQLRDKLKLLKESLKKKFAILERDDGLKPLDNLDYAIQEYLEQNNIHIYEQKIPYFEKLRQKEEDIRKNNLEELRTFCEANKILLKELKSDLMENLNIRTFIMHCCNKEYNEAIQFIRTKQIPVGSIREWLFLLVRDANSHMEKINVHLNDLINEYKRILCHIKGLPPQTRLTNRIVAGIITLNGIDCLNKKRADECPTCLPWIQSLAAKLPYSRRTNTFLRCKGCGDEINESNRPLVYETRHIYSEKYLKTCGYVVYCAATKKYCDKKPEICFFL</sequence>
<dbReference type="GO" id="GO:0005737">
    <property type="term" value="C:cytoplasm"/>
    <property type="evidence" value="ECO:0007669"/>
    <property type="project" value="TreeGrafter"/>
</dbReference>
<dbReference type="GO" id="GO:0043161">
    <property type="term" value="P:proteasome-mediated ubiquitin-dependent protein catabolic process"/>
    <property type="evidence" value="ECO:0007669"/>
    <property type="project" value="InterPro"/>
</dbReference>
<dbReference type="RefSeq" id="XP_008074462.1">
    <property type="nucleotide sequence ID" value="XM_008076271.1"/>
</dbReference>
<protein>
    <submittedName>
        <fullName evidence="1">Uncharacterized protein</fullName>
    </submittedName>
</protein>
<evidence type="ECO:0000313" key="2">
    <source>
        <dbReference type="Proteomes" id="UP000011081"/>
    </source>
</evidence>
<dbReference type="InterPro" id="IPR045098">
    <property type="entry name" value="Fyv10_fam"/>
</dbReference>
<organism evidence="1 2">
    <name type="scientific">Vavraia culicis (isolate floridensis)</name>
    <name type="common">Microsporidian parasite</name>
    <dbReference type="NCBI Taxonomy" id="948595"/>
    <lineage>
        <taxon>Eukaryota</taxon>
        <taxon>Fungi</taxon>
        <taxon>Fungi incertae sedis</taxon>
        <taxon>Microsporidia</taxon>
        <taxon>Pleistophoridae</taxon>
        <taxon>Vavraia</taxon>
    </lineage>
</organism>
<dbReference type="VEuPathDB" id="MicrosporidiaDB:VCUG_01443"/>
<proteinExistence type="predicted"/>
<dbReference type="STRING" id="948595.L2GUN9"/>
<name>L2GUN9_VAVCU</name>
<dbReference type="PANTHER" id="PTHR12170">
    <property type="entry name" value="MACROPHAGE ERYTHROBLAST ATTACHER-RELATED"/>
    <property type="match status" value="1"/>
</dbReference>
<dbReference type="HOGENOM" id="CLU_891981_0_0_1"/>
<dbReference type="AlphaFoldDB" id="L2GUN9"/>
<evidence type="ECO:0000313" key="1">
    <source>
        <dbReference type="EMBL" id="ELA47082.1"/>
    </source>
</evidence>
<dbReference type="OrthoDB" id="1933455at2759"/>
<dbReference type="GO" id="GO:0005634">
    <property type="term" value="C:nucleus"/>
    <property type="evidence" value="ECO:0007669"/>
    <property type="project" value="TreeGrafter"/>
</dbReference>
<dbReference type="InParanoid" id="L2GUN9"/>
<dbReference type="OMA" id="KRILCHI"/>
<accession>L2GUN9</accession>
<dbReference type="Proteomes" id="UP000011081">
    <property type="component" value="Unassembled WGS sequence"/>
</dbReference>
<dbReference type="GeneID" id="19879321"/>
<dbReference type="GO" id="GO:0004842">
    <property type="term" value="F:ubiquitin-protein transferase activity"/>
    <property type="evidence" value="ECO:0007669"/>
    <property type="project" value="InterPro"/>
</dbReference>
<dbReference type="GO" id="GO:0034657">
    <property type="term" value="C:GID complex"/>
    <property type="evidence" value="ECO:0007669"/>
    <property type="project" value="TreeGrafter"/>
</dbReference>
<dbReference type="PANTHER" id="PTHR12170:SF2">
    <property type="entry name" value="E3 UBIQUITIN-PROTEIN TRANSFERASE MAEA"/>
    <property type="match status" value="1"/>
</dbReference>
<keyword evidence="2" id="KW-1185">Reference proteome</keyword>